<dbReference type="Proteomes" id="UP000235363">
    <property type="component" value="Unassembled WGS sequence"/>
</dbReference>
<organism evidence="2 3">
    <name type="scientific">Corynebacterium xerosis</name>
    <dbReference type="NCBI Taxonomy" id="1725"/>
    <lineage>
        <taxon>Bacteria</taxon>
        <taxon>Bacillati</taxon>
        <taxon>Actinomycetota</taxon>
        <taxon>Actinomycetes</taxon>
        <taxon>Mycobacteriales</taxon>
        <taxon>Corynebacteriaceae</taxon>
        <taxon>Corynebacterium</taxon>
    </lineage>
</organism>
<comment type="caution">
    <text evidence="2">The sequence shown here is derived from an EMBL/GenBank/DDBJ whole genome shotgun (WGS) entry which is preliminary data.</text>
</comment>
<accession>A0A2N6T240</accession>
<proteinExistence type="predicted"/>
<evidence type="ECO:0000313" key="3">
    <source>
        <dbReference type="Proteomes" id="UP000235363"/>
    </source>
</evidence>
<dbReference type="EMBL" id="PNHF01000001">
    <property type="protein sequence ID" value="PMC63408.1"/>
    <property type="molecule type" value="Genomic_DNA"/>
</dbReference>
<name>A0A2N6T240_9CORY</name>
<dbReference type="RefSeq" id="WP_102211767.1">
    <property type="nucleotide sequence ID" value="NZ_PNHF01000001.1"/>
</dbReference>
<dbReference type="AlphaFoldDB" id="A0A2N6T240"/>
<protein>
    <submittedName>
        <fullName evidence="2">Uncharacterized protein</fullName>
    </submittedName>
</protein>
<reference evidence="2 3" key="1">
    <citation type="submission" date="2017-09" db="EMBL/GenBank/DDBJ databases">
        <title>Bacterial strain isolated from the female urinary microbiota.</title>
        <authorList>
            <person name="Thomas-White K."/>
            <person name="Kumar N."/>
            <person name="Forster S."/>
            <person name="Putonti C."/>
            <person name="Lawley T."/>
            <person name="Wolfe A.J."/>
        </authorList>
    </citation>
    <scope>NUCLEOTIDE SEQUENCE [LARGE SCALE GENOMIC DNA]</scope>
    <source>
        <strain evidence="2 3">UMB0908</strain>
    </source>
</reference>
<feature type="region of interest" description="Disordered" evidence="1">
    <location>
        <begin position="98"/>
        <end position="122"/>
    </location>
</feature>
<gene>
    <name evidence="2" type="ORF">CJ204_00890</name>
</gene>
<evidence type="ECO:0000256" key="1">
    <source>
        <dbReference type="SAM" id="MobiDB-lite"/>
    </source>
</evidence>
<evidence type="ECO:0000313" key="2">
    <source>
        <dbReference type="EMBL" id="PMC63408.1"/>
    </source>
</evidence>
<sequence>MTPDQARDLLDGTTPAEDWWYSVKWGWVRHLEPVGIDAAGELDVSEDDAALIVAAPTLAALIAGMTVEYGVHWPATDDFPAWTSWGFDTIEKAREHNREMTVPPETPGTILRRHVTTPEEIS</sequence>